<name>A0AA89QG81_STRCU</name>
<reference evidence="1 2" key="1">
    <citation type="submission" date="2020-08" db="EMBL/GenBank/DDBJ databases">
        <title>Sequencing the genomes of 1000 actinobacteria strains.</title>
        <authorList>
            <person name="Klenk H.-P."/>
        </authorList>
    </citation>
    <scope>NUCLEOTIDE SEQUENCE [LARGE SCALE GENOMIC DNA]</scope>
    <source>
        <strain evidence="1 2">DSM 40129</strain>
    </source>
</reference>
<proteinExistence type="predicted"/>
<dbReference type="AlphaFoldDB" id="A0AA89QG81"/>
<keyword evidence="2" id="KW-1185">Reference proteome</keyword>
<accession>A0AA89QG81</accession>
<dbReference type="RefSeq" id="WP_184853689.1">
    <property type="nucleotide sequence ID" value="NZ_BAABFE010000005.1"/>
</dbReference>
<dbReference type="Gene3D" id="2.60.120.620">
    <property type="entry name" value="q2cbj1_9rhob like domain"/>
    <property type="match status" value="1"/>
</dbReference>
<comment type="caution">
    <text evidence="1">The sequence shown here is derived from an EMBL/GenBank/DDBJ whole genome shotgun (WGS) entry which is preliminary data.</text>
</comment>
<gene>
    <name evidence="1" type="ORF">HNR72_007274</name>
</gene>
<dbReference type="PANTHER" id="PTHR31630:SF6">
    <property type="entry name" value="PHYTANOYL-COA DIOXYGENASE-RELATED"/>
    <property type="match status" value="1"/>
</dbReference>
<protein>
    <submittedName>
        <fullName evidence="1">Ectoine hydroxylase-related dioxygenase (Phytanoyl-CoA dioxygenase family)</fullName>
    </submittedName>
</protein>
<dbReference type="Proteomes" id="UP000579531">
    <property type="component" value="Unassembled WGS sequence"/>
</dbReference>
<dbReference type="PANTHER" id="PTHR31630">
    <property type="entry name" value="PHYTANOYL-COA DIOXYGENASE-RELATED-RELATED"/>
    <property type="match status" value="1"/>
</dbReference>
<keyword evidence="1" id="KW-0560">Oxidoreductase</keyword>
<evidence type="ECO:0000313" key="2">
    <source>
        <dbReference type="Proteomes" id="UP000579531"/>
    </source>
</evidence>
<sequence length="310" mass="35051">MAVVPLRDIVKTQPLRVLSPSDWQQWVTQGYVIVRQAVEPQTVATLTEGLYSFLDMRPDDPSTWTSPHTGNDRLPGHSGLVEMYNHQAQWDVRQSPRVYGAFADIWDRTDLWVTIDFTNVNPPNRGPRAFDGFVHWDVDTSTDPLPVSCQAVLSLTDGDEEIGGFQCVPEIFTEWEKWVSEQPADRDPFTPDITGYSITMPRVHPGDLIIFNSLLPHGVHPNVSEGRVRMAQYLTMAPAWEEHAELREARVRFWRDRVPPHPPEGGVRKDEAELWGPARLSDLGERLLGLRTWSDDGVPQDNASRGGVVD</sequence>
<evidence type="ECO:0000313" key="1">
    <source>
        <dbReference type="EMBL" id="MBB5816246.1"/>
    </source>
</evidence>
<dbReference type="GeneID" id="93843692"/>
<dbReference type="EMBL" id="JACHLX010000001">
    <property type="protein sequence ID" value="MBB5816246.1"/>
    <property type="molecule type" value="Genomic_DNA"/>
</dbReference>
<dbReference type="GO" id="GO:0016706">
    <property type="term" value="F:2-oxoglutarate-dependent dioxygenase activity"/>
    <property type="evidence" value="ECO:0007669"/>
    <property type="project" value="UniProtKB-ARBA"/>
</dbReference>
<dbReference type="SUPFAM" id="SSF51197">
    <property type="entry name" value="Clavaminate synthase-like"/>
    <property type="match status" value="1"/>
</dbReference>
<dbReference type="Pfam" id="PF05721">
    <property type="entry name" value="PhyH"/>
    <property type="match status" value="1"/>
</dbReference>
<keyword evidence="1" id="KW-0223">Dioxygenase</keyword>
<dbReference type="InterPro" id="IPR008775">
    <property type="entry name" value="Phytyl_CoA_dOase-like"/>
</dbReference>
<organism evidence="1 2">
    <name type="scientific">Streptomyces collinus</name>
    <dbReference type="NCBI Taxonomy" id="42684"/>
    <lineage>
        <taxon>Bacteria</taxon>
        <taxon>Bacillati</taxon>
        <taxon>Actinomycetota</taxon>
        <taxon>Actinomycetes</taxon>
        <taxon>Kitasatosporales</taxon>
        <taxon>Streptomycetaceae</taxon>
        <taxon>Streptomyces</taxon>
    </lineage>
</organism>